<dbReference type="EMBL" id="FR824164">
    <property type="protein sequence ID" value="CCA21317.1"/>
    <property type="molecule type" value="Genomic_DNA"/>
</dbReference>
<name>F0WJ70_9STRA</name>
<dbReference type="GO" id="GO:0003676">
    <property type="term" value="F:nucleic acid binding"/>
    <property type="evidence" value="ECO:0007669"/>
    <property type="project" value="InterPro"/>
</dbReference>
<proteinExistence type="predicted"/>
<organism evidence="2">
    <name type="scientific">Albugo laibachii Nc14</name>
    <dbReference type="NCBI Taxonomy" id="890382"/>
    <lineage>
        <taxon>Eukaryota</taxon>
        <taxon>Sar</taxon>
        <taxon>Stramenopiles</taxon>
        <taxon>Oomycota</taxon>
        <taxon>Peronosporomycetes</taxon>
        <taxon>Albuginales</taxon>
        <taxon>Albuginaceae</taxon>
        <taxon>Albugo</taxon>
    </lineage>
</organism>
<gene>
    <name evidence="2" type="primary">AlNc14C119G6602</name>
    <name evidence="2" type="ORF">ALNC14_074600</name>
</gene>
<evidence type="ECO:0000313" key="2">
    <source>
        <dbReference type="EMBL" id="CCA21317.1"/>
    </source>
</evidence>
<feature type="domain" description="Tc1-like transposase DDE" evidence="1">
    <location>
        <begin position="86"/>
        <end position="145"/>
    </location>
</feature>
<dbReference type="InterPro" id="IPR038717">
    <property type="entry name" value="Tc1-like_DDE_dom"/>
</dbReference>
<accession>F0WJ70</accession>
<dbReference type="InterPro" id="IPR052338">
    <property type="entry name" value="Transposase_5"/>
</dbReference>
<sequence>MELRVEFAARHLNKLDELKLTIYTDEKKFSLDGPTAASITGTTCGTSERSIPAMSWRRVREDLGIQQTIEESNRQSGRSLGLFQQDNASVHRSGEAMEFIKNLDAGTMKRPARSPDLNPIENVWDVLVRSVYANGRQFTTRAELKYEIEICWRELDQQYLRRLIEGLPTRMAQVILQWDKTTDK</sequence>
<dbReference type="PANTHER" id="PTHR23022">
    <property type="entry name" value="TRANSPOSABLE ELEMENT-RELATED"/>
    <property type="match status" value="1"/>
</dbReference>
<dbReference type="HOGENOM" id="CLU_033666_0_6_1"/>
<dbReference type="InterPro" id="IPR036397">
    <property type="entry name" value="RNaseH_sf"/>
</dbReference>
<dbReference type="PANTHER" id="PTHR23022:SF129">
    <property type="entry name" value="TRANSPOSABLE ELEMENT TC3 TRANSPOSASE"/>
    <property type="match status" value="1"/>
</dbReference>
<reference evidence="2" key="1">
    <citation type="journal article" date="2011" name="PLoS Biol.">
        <title>Gene gain and loss during evolution of obligate parasitism in the white rust pathogen of Arabidopsis thaliana.</title>
        <authorList>
            <person name="Kemen E."/>
            <person name="Gardiner A."/>
            <person name="Schultz-Larsen T."/>
            <person name="Kemen A.C."/>
            <person name="Balmuth A.L."/>
            <person name="Robert-Seilaniantz A."/>
            <person name="Bailey K."/>
            <person name="Holub E."/>
            <person name="Studholme D.J."/>
            <person name="Maclean D."/>
            <person name="Jones J.D."/>
        </authorList>
    </citation>
    <scope>NUCLEOTIDE SEQUENCE</scope>
</reference>
<evidence type="ECO:0000259" key="1">
    <source>
        <dbReference type="Pfam" id="PF13358"/>
    </source>
</evidence>
<reference evidence="2" key="2">
    <citation type="submission" date="2011-02" db="EMBL/GenBank/DDBJ databases">
        <authorList>
            <person name="MacLean D."/>
        </authorList>
    </citation>
    <scope>NUCLEOTIDE SEQUENCE</scope>
</reference>
<dbReference type="Pfam" id="PF13358">
    <property type="entry name" value="DDE_3"/>
    <property type="match status" value="1"/>
</dbReference>
<dbReference type="AlphaFoldDB" id="F0WJ70"/>
<protein>
    <submittedName>
        <fullName evidence="2">PREDICTED: similar to predicted protein putative</fullName>
    </submittedName>
</protein>
<dbReference type="Gene3D" id="3.30.420.10">
    <property type="entry name" value="Ribonuclease H-like superfamily/Ribonuclease H"/>
    <property type="match status" value="1"/>
</dbReference>